<gene>
    <name evidence="1" type="ORF">CASFOL_027483</name>
</gene>
<dbReference type="PANTHER" id="PTHR13049">
    <property type="entry name" value="DUF814-RELATED"/>
    <property type="match status" value="1"/>
</dbReference>
<dbReference type="Proteomes" id="UP001632038">
    <property type="component" value="Unassembled WGS sequence"/>
</dbReference>
<comment type="caution">
    <text evidence="1">The sequence shown here is derived from an EMBL/GenBank/DDBJ whole genome shotgun (WGS) entry which is preliminary data.</text>
</comment>
<dbReference type="EMBL" id="JAVIJP010000036">
    <property type="protein sequence ID" value="KAL3628437.1"/>
    <property type="molecule type" value="Genomic_DNA"/>
</dbReference>
<reference evidence="2" key="1">
    <citation type="journal article" date="2024" name="IScience">
        <title>Strigolactones Initiate the Formation of Haustorium-like Structures in Castilleja.</title>
        <authorList>
            <person name="Buerger M."/>
            <person name="Peterson D."/>
            <person name="Chory J."/>
        </authorList>
    </citation>
    <scope>NUCLEOTIDE SEQUENCE [LARGE SCALE GENOMIC DNA]</scope>
</reference>
<organism evidence="1 2">
    <name type="scientific">Castilleja foliolosa</name>
    <dbReference type="NCBI Taxonomy" id="1961234"/>
    <lineage>
        <taxon>Eukaryota</taxon>
        <taxon>Viridiplantae</taxon>
        <taxon>Streptophyta</taxon>
        <taxon>Embryophyta</taxon>
        <taxon>Tracheophyta</taxon>
        <taxon>Spermatophyta</taxon>
        <taxon>Magnoliopsida</taxon>
        <taxon>eudicotyledons</taxon>
        <taxon>Gunneridae</taxon>
        <taxon>Pentapetalae</taxon>
        <taxon>asterids</taxon>
        <taxon>lamiids</taxon>
        <taxon>Lamiales</taxon>
        <taxon>Orobanchaceae</taxon>
        <taxon>Pedicularideae</taxon>
        <taxon>Castillejinae</taxon>
        <taxon>Castilleja</taxon>
    </lineage>
</organism>
<dbReference type="PANTHER" id="PTHR13049:SF2">
    <property type="entry name" value="COILED-COIL DOMAIN-CONTAINING PROTEIN 25"/>
    <property type="match status" value="1"/>
</dbReference>
<sequence length="74" mass="8645">MDVVYRVVDIHVYRVVDIVYAPRQNLKKTVSMNVEQVGFYSSKAVRTVRVEKRINEIVNRLNKTKVERQPALKG</sequence>
<name>A0ABD3CFT6_9LAMI</name>
<dbReference type="InterPro" id="IPR039730">
    <property type="entry name" value="Jlp2/Ccd25"/>
</dbReference>
<accession>A0ABD3CFT6</accession>
<dbReference type="AlphaFoldDB" id="A0ABD3CFT6"/>
<evidence type="ECO:0000313" key="2">
    <source>
        <dbReference type="Proteomes" id="UP001632038"/>
    </source>
</evidence>
<keyword evidence="2" id="KW-1185">Reference proteome</keyword>
<protein>
    <submittedName>
        <fullName evidence="1">Uncharacterized protein</fullName>
    </submittedName>
</protein>
<proteinExistence type="predicted"/>
<evidence type="ECO:0000313" key="1">
    <source>
        <dbReference type="EMBL" id="KAL3628437.1"/>
    </source>
</evidence>